<evidence type="ECO:0000313" key="4">
    <source>
        <dbReference type="EnsemblMetazoa" id="XP_030841834"/>
    </source>
</evidence>
<dbReference type="InterPro" id="IPR027806">
    <property type="entry name" value="HARBI1_dom"/>
</dbReference>
<evidence type="ECO:0000256" key="1">
    <source>
        <dbReference type="ARBA" id="ARBA00001968"/>
    </source>
</evidence>
<dbReference type="InParanoid" id="A0A7M7NUA0"/>
<dbReference type="Pfam" id="PF13359">
    <property type="entry name" value="DDE_Tnp_4"/>
    <property type="match status" value="1"/>
</dbReference>
<protein>
    <recommendedName>
        <fullName evidence="3">DDE Tnp4 domain-containing protein</fullName>
    </recommendedName>
</protein>
<evidence type="ECO:0000256" key="2">
    <source>
        <dbReference type="ARBA" id="ARBA00022723"/>
    </source>
</evidence>
<feature type="domain" description="DDE Tnp4" evidence="3">
    <location>
        <begin position="2"/>
        <end position="138"/>
    </location>
</feature>
<dbReference type="KEGG" id="spu:115924146"/>
<dbReference type="OrthoDB" id="10051515at2759"/>
<dbReference type="EnsemblMetazoa" id="XM_030985974">
    <property type="protein sequence ID" value="XP_030841834"/>
    <property type="gene ID" value="LOC115924146"/>
</dbReference>
<reference evidence="5" key="1">
    <citation type="submission" date="2015-02" db="EMBL/GenBank/DDBJ databases">
        <title>Genome sequencing for Strongylocentrotus purpuratus.</title>
        <authorList>
            <person name="Murali S."/>
            <person name="Liu Y."/>
            <person name="Vee V."/>
            <person name="English A."/>
            <person name="Wang M."/>
            <person name="Skinner E."/>
            <person name="Han Y."/>
            <person name="Muzny D.M."/>
            <person name="Worley K.C."/>
            <person name="Gibbs R.A."/>
        </authorList>
    </citation>
    <scope>NUCLEOTIDE SEQUENCE</scope>
</reference>
<comment type="cofactor">
    <cofactor evidence="1">
        <name>a divalent metal cation</name>
        <dbReference type="ChEBI" id="CHEBI:60240"/>
    </cofactor>
</comment>
<dbReference type="Proteomes" id="UP000007110">
    <property type="component" value="Unassembled WGS sequence"/>
</dbReference>
<name>A0A7M7NUA0_STRPU</name>
<reference evidence="4" key="2">
    <citation type="submission" date="2021-01" db="UniProtKB">
        <authorList>
            <consortium name="EnsemblMetazoa"/>
        </authorList>
    </citation>
    <scope>IDENTIFICATION</scope>
</reference>
<proteinExistence type="predicted"/>
<keyword evidence="2" id="KW-0479">Metal-binding</keyword>
<keyword evidence="5" id="KW-1185">Reference proteome</keyword>
<evidence type="ECO:0000313" key="5">
    <source>
        <dbReference type="Proteomes" id="UP000007110"/>
    </source>
</evidence>
<dbReference type="GO" id="GO:0046872">
    <property type="term" value="F:metal ion binding"/>
    <property type="evidence" value="ECO:0007669"/>
    <property type="project" value="UniProtKB-KW"/>
</dbReference>
<dbReference type="OMA" id="QSEMTIY"/>
<dbReference type="GeneID" id="115924146"/>
<dbReference type="RefSeq" id="XP_030841834.1">
    <property type="nucleotide sequence ID" value="XM_030985974.1"/>
</dbReference>
<evidence type="ECO:0000259" key="3">
    <source>
        <dbReference type="Pfam" id="PF13359"/>
    </source>
</evidence>
<accession>A0A7M7NUA0</accession>
<organism evidence="4 5">
    <name type="scientific">Strongylocentrotus purpuratus</name>
    <name type="common">Purple sea urchin</name>
    <dbReference type="NCBI Taxonomy" id="7668"/>
    <lineage>
        <taxon>Eukaryota</taxon>
        <taxon>Metazoa</taxon>
        <taxon>Echinodermata</taxon>
        <taxon>Eleutherozoa</taxon>
        <taxon>Echinozoa</taxon>
        <taxon>Echinoidea</taxon>
        <taxon>Euechinoidea</taxon>
        <taxon>Echinacea</taxon>
        <taxon>Camarodonta</taxon>
        <taxon>Echinidea</taxon>
        <taxon>Strongylocentrotidae</taxon>
        <taxon>Strongylocentrotus</taxon>
    </lineage>
</organism>
<sequence>MALVDSRYQFLWIDVGGVGHQSDAQIYNNSELKECIEAGTLGIPDPASLPHDDEEHPMPYFFVGDDAFAMRTYMMKPYGRRNMDQQQKIFNYRLSRARRVVENAFGILALRFQCFLGQMRQVPDTVRLLIEAAVMLHNLIRKRYQAVDVRMLDQEDAQHNLIPGAWRTAATLGESPVVVNLKFVLALQSEMTIYAS</sequence>
<dbReference type="AlphaFoldDB" id="A0A7M7NUA0"/>